<organism evidence="1">
    <name type="scientific">Myoviridae sp. ctA4D8</name>
    <dbReference type="NCBI Taxonomy" id="2823535"/>
    <lineage>
        <taxon>Viruses</taxon>
        <taxon>Duplodnaviria</taxon>
        <taxon>Heunggongvirae</taxon>
        <taxon>Uroviricota</taxon>
        <taxon>Caudoviricetes</taxon>
    </lineage>
</organism>
<proteinExistence type="predicted"/>
<evidence type="ECO:0000313" key="1">
    <source>
        <dbReference type="EMBL" id="DAD65437.1"/>
    </source>
</evidence>
<dbReference type="EMBL" id="BK014643">
    <property type="protein sequence ID" value="DAD65437.1"/>
    <property type="molecule type" value="Genomic_DNA"/>
</dbReference>
<accession>A0A8S5L6Q8</accession>
<protein>
    <submittedName>
        <fullName evidence="1">Uncharacterized protein</fullName>
    </submittedName>
</protein>
<name>A0A8S5L6Q8_9CAUD</name>
<sequence>MNKRSIIPPQIQALLDTINKEEMVFCKQELAPHPLFPHLSRYIEVYKITPDLTTKNTHILYRQVGVDSMGERVTLPLQCPDWYMSDTTWSYLRDPKTFEIIKVPEETLEIVYGDDGHPVLLPNGTPKREWKVTGETTIPVNTHIYLKFLLRNGVPLLSLLGDYLAIFISENIDALNKTK</sequence>
<reference evidence="1" key="1">
    <citation type="journal article" date="2021" name="Proc. Natl. Acad. Sci. U.S.A.">
        <title>A Catalog of Tens of Thousands of Viruses from Human Metagenomes Reveals Hidden Associations with Chronic Diseases.</title>
        <authorList>
            <person name="Tisza M.J."/>
            <person name="Buck C.B."/>
        </authorList>
    </citation>
    <scope>NUCLEOTIDE SEQUENCE</scope>
    <source>
        <strain evidence="1">CtA4D8</strain>
    </source>
</reference>